<dbReference type="KEGG" id="amr:AM1_0757"/>
<reference evidence="2 3" key="1">
    <citation type="journal article" date="2008" name="Proc. Natl. Acad. Sci. U.S.A.">
        <title>Niche adaptation and genome expansion in the chlorophyll d-producing cyanobacterium Acaryochloris marina.</title>
        <authorList>
            <person name="Swingley W.D."/>
            <person name="Chen M."/>
            <person name="Cheung P.C."/>
            <person name="Conrad A.L."/>
            <person name="Dejesa L.C."/>
            <person name="Hao J."/>
            <person name="Honchak B.M."/>
            <person name="Karbach L.E."/>
            <person name="Kurdoglu A."/>
            <person name="Lahiri S."/>
            <person name="Mastrian S.D."/>
            <person name="Miyashita H."/>
            <person name="Page L."/>
            <person name="Ramakrishna P."/>
            <person name="Satoh S."/>
            <person name="Sattley W.M."/>
            <person name="Shimada Y."/>
            <person name="Taylor H.L."/>
            <person name="Tomo T."/>
            <person name="Tsuchiya T."/>
            <person name="Wang Z.T."/>
            <person name="Raymond J."/>
            <person name="Mimuro M."/>
            <person name="Blankenship R.E."/>
            <person name="Touchman J.W."/>
        </authorList>
    </citation>
    <scope>NUCLEOTIDE SEQUENCE [LARGE SCALE GENOMIC DNA]</scope>
    <source>
        <strain evidence="3">MBIC 11017</strain>
    </source>
</reference>
<evidence type="ECO:0000313" key="3">
    <source>
        <dbReference type="Proteomes" id="UP000000268"/>
    </source>
</evidence>
<evidence type="ECO:0000256" key="1">
    <source>
        <dbReference type="SAM" id="Phobius"/>
    </source>
</evidence>
<dbReference type="AlphaFoldDB" id="B0CFB4"/>
<gene>
    <name evidence="2" type="ordered locus">AM1_0757</name>
</gene>
<keyword evidence="1" id="KW-0812">Transmembrane</keyword>
<protein>
    <submittedName>
        <fullName evidence="2">Uncharacterized protein</fullName>
    </submittedName>
</protein>
<organism evidence="2 3">
    <name type="scientific">Acaryochloris marina (strain MBIC 11017)</name>
    <dbReference type="NCBI Taxonomy" id="329726"/>
    <lineage>
        <taxon>Bacteria</taxon>
        <taxon>Bacillati</taxon>
        <taxon>Cyanobacteriota</taxon>
        <taxon>Cyanophyceae</taxon>
        <taxon>Acaryochloridales</taxon>
        <taxon>Acaryochloridaceae</taxon>
        <taxon>Acaryochloris</taxon>
    </lineage>
</organism>
<feature type="transmembrane region" description="Helical" evidence="1">
    <location>
        <begin position="25"/>
        <end position="44"/>
    </location>
</feature>
<keyword evidence="1" id="KW-0472">Membrane</keyword>
<keyword evidence="1" id="KW-1133">Transmembrane helix</keyword>
<accession>B0CFB4</accession>
<name>B0CFB4_ACAM1</name>
<keyword evidence="3" id="KW-1185">Reference proteome</keyword>
<sequence>MSQFSDFSIYGIGVSVLGYRPFPNGLYRVTLWITIFFIPIFPLTSRVVRPFKFQDSSVNRVFIGDSFGFDIIGQEPLHLPNVIRTYILGWSLALLALAPVVLCIRHGQNYWPNGGSPEWFVFLTVTSIIWPILILGFLNHRKNQIHEGLIRKE</sequence>
<feature type="transmembrane region" description="Helical" evidence="1">
    <location>
        <begin position="119"/>
        <end position="138"/>
    </location>
</feature>
<dbReference type="HOGENOM" id="CLU_1709242_0_0_3"/>
<proteinExistence type="predicted"/>
<dbReference type="EMBL" id="CP000828">
    <property type="protein sequence ID" value="ABW25801.1"/>
    <property type="molecule type" value="Genomic_DNA"/>
</dbReference>
<evidence type="ECO:0000313" key="2">
    <source>
        <dbReference type="EMBL" id="ABW25801.1"/>
    </source>
</evidence>
<feature type="transmembrane region" description="Helical" evidence="1">
    <location>
        <begin position="87"/>
        <end position="107"/>
    </location>
</feature>
<dbReference type="Proteomes" id="UP000000268">
    <property type="component" value="Chromosome"/>
</dbReference>